<accession>A0ABS8NHW0</accession>
<name>A0ABS8NHW0_9BACT</name>
<dbReference type="Pfam" id="PF14238">
    <property type="entry name" value="DUF4340"/>
    <property type="match status" value="1"/>
</dbReference>
<sequence>MNEGKKTGAFWAAAAVMLAVGLFVAWPASTETEGENTAGKPLFEKFKDPLTASNLKIVTFDEEQGQLGTFEVRRDAESGEWTIPSRKGYPADAVEQMRDAANALVGLTILDIQTENQGDHEALGVVEPKLEDLEVGDTGVGRLVTFKDESQQTLASLIVGNPVKNEEGKIYVRKPGQDPVYVVKMDDSVLSTKFQDWIEEDLLQMSSIDIKEAVIKDYSASISGRNVALERNYTAKFTMEGTDWMLDELLEYNPDNAMAEPKLVEKPADKDLNSDKLNDMKNALDDLKIVDVVRKPDGMSANLRADKELVSDNEAVQSLYTRGFFPVGSGADGEFEVLSANGELNVTVDEGVEYVLRFGDVEGLSDESDEEGEESIGGVNRYLLVTARVNEEQFPAPDLQPVPQTIEELEAMLGVGEETETEEAEAPAEEMKETSEEVTEESTDAEPAETEEALPEEAEPEMKEGEEADAETSTEESSEGDSEGENTEEPATESVEEIEVSDEGEATGEGQGAELQDEDESDAPADDAAAADDSSDASAEESTEASAATEEEMALEPAGDDATEETAEPAEEESDELTFADLTEEEKQERLEAEQEKILKANTRLLDERKDRLNAAKRRVADLNARFADWYYIIPEATYRQLRINRDELFVDPGANEAAAPGAPPAGLPPGMQLPGGFGN</sequence>
<evidence type="ECO:0000259" key="2">
    <source>
        <dbReference type="Pfam" id="PF14238"/>
    </source>
</evidence>
<dbReference type="InterPro" id="IPR025641">
    <property type="entry name" value="DUF4340"/>
</dbReference>
<feature type="compositionally biased region" description="Acidic residues" evidence="1">
    <location>
        <begin position="417"/>
        <end position="428"/>
    </location>
</feature>
<comment type="caution">
    <text evidence="3">The sequence shown here is derived from an EMBL/GenBank/DDBJ whole genome shotgun (WGS) entry which is preliminary data.</text>
</comment>
<feature type="domain" description="DUF4340" evidence="2">
    <location>
        <begin position="81"/>
        <end position="299"/>
    </location>
</feature>
<dbReference type="RefSeq" id="WP_230274053.1">
    <property type="nucleotide sequence ID" value="NZ_JAJKFW010000023.1"/>
</dbReference>
<feature type="compositionally biased region" description="Basic and acidic residues" evidence="1">
    <location>
        <begin position="585"/>
        <end position="595"/>
    </location>
</feature>
<evidence type="ECO:0000256" key="1">
    <source>
        <dbReference type="SAM" id="MobiDB-lite"/>
    </source>
</evidence>
<evidence type="ECO:0000313" key="3">
    <source>
        <dbReference type="EMBL" id="MCC9643116.1"/>
    </source>
</evidence>
<reference evidence="3" key="1">
    <citation type="submission" date="2021-11" db="EMBL/GenBank/DDBJ databases">
        <title>Genome sequence.</title>
        <authorList>
            <person name="Sun Q."/>
        </authorList>
    </citation>
    <scope>NUCLEOTIDE SEQUENCE</scope>
    <source>
        <strain evidence="3">JC740</strain>
    </source>
</reference>
<dbReference type="Proteomes" id="UP001430306">
    <property type="component" value="Unassembled WGS sequence"/>
</dbReference>
<keyword evidence="4" id="KW-1185">Reference proteome</keyword>
<feature type="compositionally biased region" description="Acidic residues" evidence="1">
    <location>
        <begin position="515"/>
        <end position="584"/>
    </location>
</feature>
<evidence type="ECO:0000313" key="4">
    <source>
        <dbReference type="Proteomes" id="UP001430306"/>
    </source>
</evidence>
<gene>
    <name evidence="3" type="ORF">LOC71_12590</name>
</gene>
<dbReference type="EMBL" id="JAJKFW010000023">
    <property type="protein sequence ID" value="MCC9643116.1"/>
    <property type="molecule type" value="Genomic_DNA"/>
</dbReference>
<proteinExistence type="predicted"/>
<protein>
    <submittedName>
        <fullName evidence="3">DUF4340 domain-containing protein</fullName>
    </submittedName>
</protein>
<feature type="compositionally biased region" description="Acidic residues" evidence="1">
    <location>
        <begin position="436"/>
        <end position="459"/>
    </location>
</feature>
<organism evidence="3 4">
    <name type="scientific">Rhodopirellula halodulae</name>
    <dbReference type="NCBI Taxonomy" id="2894198"/>
    <lineage>
        <taxon>Bacteria</taxon>
        <taxon>Pseudomonadati</taxon>
        <taxon>Planctomycetota</taxon>
        <taxon>Planctomycetia</taxon>
        <taxon>Pirellulales</taxon>
        <taxon>Pirellulaceae</taxon>
        <taxon>Rhodopirellula</taxon>
    </lineage>
</organism>
<feature type="compositionally biased region" description="Acidic residues" evidence="1">
    <location>
        <begin position="466"/>
        <end position="506"/>
    </location>
</feature>
<feature type="region of interest" description="Disordered" evidence="1">
    <location>
        <begin position="416"/>
        <end position="595"/>
    </location>
</feature>
<feature type="region of interest" description="Disordered" evidence="1">
    <location>
        <begin position="656"/>
        <end position="680"/>
    </location>
</feature>